<dbReference type="Pfam" id="PF00392">
    <property type="entry name" value="GntR"/>
    <property type="match status" value="1"/>
</dbReference>
<evidence type="ECO:0000313" key="6">
    <source>
        <dbReference type="Proteomes" id="UP000269289"/>
    </source>
</evidence>
<reference evidence="5 6" key="1">
    <citation type="submission" date="2018-10" db="EMBL/GenBank/DDBJ databases">
        <title>Isolation, diversity and antifungal activity of actinobacteria from wheat.</title>
        <authorList>
            <person name="Han C."/>
        </authorList>
    </citation>
    <scope>NUCLEOTIDE SEQUENCE [LARGE SCALE GENOMIC DNA]</scope>
    <source>
        <strain evidence="5 6">NEAU-YY56</strain>
    </source>
</reference>
<dbReference type="PROSITE" id="PS50949">
    <property type="entry name" value="HTH_GNTR"/>
    <property type="match status" value="1"/>
</dbReference>
<protein>
    <submittedName>
        <fullName evidence="5">GntR family transcriptional regulator</fullName>
    </submittedName>
</protein>
<dbReference type="InterPro" id="IPR036390">
    <property type="entry name" value="WH_DNA-bd_sf"/>
</dbReference>
<dbReference type="GO" id="GO:0003700">
    <property type="term" value="F:DNA-binding transcription factor activity"/>
    <property type="evidence" value="ECO:0007669"/>
    <property type="project" value="InterPro"/>
</dbReference>
<comment type="caution">
    <text evidence="5">The sequence shown here is derived from an EMBL/GenBank/DDBJ whole genome shotgun (WGS) entry which is preliminary data.</text>
</comment>
<dbReference type="SMART" id="SM00345">
    <property type="entry name" value="HTH_GNTR"/>
    <property type="match status" value="1"/>
</dbReference>
<proteinExistence type="predicted"/>
<dbReference type="RefSeq" id="WP_122150473.1">
    <property type="nucleotide sequence ID" value="NZ_RFFI01000097.1"/>
</dbReference>
<dbReference type="InterPro" id="IPR036388">
    <property type="entry name" value="WH-like_DNA-bd_sf"/>
</dbReference>
<keyword evidence="3" id="KW-0804">Transcription</keyword>
<keyword evidence="6" id="KW-1185">Reference proteome</keyword>
<evidence type="ECO:0000256" key="1">
    <source>
        <dbReference type="ARBA" id="ARBA00023015"/>
    </source>
</evidence>
<feature type="domain" description="HTH gntR-type" evidence="4">
    <location>
        <begin position="11"/>
        <end position="79"/>
    </location>
</feature>
<dbReference type="PANTHER" id="PTHR38445:SF7">
    <property type="entry name" value="GNTR-FAMILY TRANSCRIPTIONAL REGULATOR"/>
    <property type="match status" value="1"/>
</dbReference>
<evidence type="ECO:0000256" key="2">
    <source>
        <dbReference type="ARBA" id="ARBA00023125"/>
    </source>
</evidence>
<keyword evidence="2" id="KW-0238">DNA-binding</keyword>
<sequence>MLFRIDPSSVEPLFQQLVDQVRVAALRGDLPPGTRLPAARALAASLEINLHTVLHAYQVLRDEGVVELRRGRGAVVVDRGTADLAPVHDAVAGLVAAARALGLAPGATLGLVKDALATEEAR</sequence>
<dbReference type="Proteomes" id="UP000269289">
    <property type="component" value="Unassembled WGS sequence"/>
</dbReference>
<dbReference type="Gene3D" id="1.10.10.10">
    <property type="entry name" value="Winged helix-like DNA-binding domain superfamily/Winged helix DNA-binding domain"/>
    <property type="match status" value="1"/>
</dbReference>
<dbReference type="GO" id="GO:0003677">
    <property type="term" value="F:DNA binding"/>
    <property type="evidence" value="ECO:0007669"/>
    <property type="project" value="UniProtKB-KW"/>
</dbReference>
<evidence type="ECO:0000313" key="5">
    <source>
        <dbReference type="EMBL" id="RMI06711.1"/>
    </source>
</evidence>
<name>A0A3M2J3Q7_9CELL</name>
<accession>A0A3M2J3Q7</accession>
<dbReference type="InterPro" id="IPR000524">
    <property type="entry name" value="Tscrpt_reg_HTH_GntR"/>
</dbReference>
<evidence type="ECO:0000256" key="3">
    <source>
        <dbReference type="ARBA" id="ARBA00023163"/>
    </source>
</evidence>
<gene>
    <name evidence="5" type="ORF">EBM89_15450</name>
</gene>
<dbReference type="EMBL" id="RFFI01000097">
    <property type="protein sequence ID" value="RMI06711.1"/>
    <property type="molecule type" value="Genomic_DNA"/>
</dbReference>
<dbReference type="SUPFAM" id="SSF46785">
    <property type="entry name" value="Winged helix' DNA-binding domain"/>
    <property type="match status" value="1"/>
</dbReference>
<organism evidence="5 6">
    <name type="scientific">Cellulomonas triticagri</name>
    <dbReference type="NCBI Taxonomy" id="2483352"/>
    <lineage>
        <taxon>Bacteria</taxon>
        <taxon>Bacillati</taxon>
        <taxon>Actinomycetota</taxon>
        <taxon>Actinomycetes</taxon>
        <taxon>Micrococcales</taxon>
        <taxon>Cellulomonadaceae</taxon>
        <taxon>Cellulomonas</taxon>
    </lineage>
</organism>
<dbReference type="PANTHER" id="PTHR38445">
    <property type="entry name" value="HTH-TYPE TRANSCRIPTIONAL REPRESSOR YTRA"/>
    <property type="match status" value="1"/>
</dbReference>
<keyword evidence="1" id="KW-0805">Transcription regulation</keyword>
<evidence type="ECO:0000259" key="4">
    <source>
        <dbReference type="PROSITE" id="PS50949"/>
    </source>
</evidence>
<dbReference type="AlphaFoldDB" id="A0A3M2J3Q7"/>